<dbReference type="PANTHER" id="PTHR30537:SF74">
    <property type="entry name" value="HTH-TYPE TRANSCRIPTIONAL REGULATOR TRPI"/>
    <property type="match status" value="1"/>
</dbReference>
<keyword evidence="7" id="KW-1185">Reference proteome</keyword>
<comment type="caution">
    <text evidence="6">The sequence shown here is derived from an EMBL/GenBank/DDBJ whole genome shotgun (WGS) entry which is preliminary data.</text>
</comment>
<evidence type="ECO:0000256" key="4">
    <source>
        <dbReference type="ARBA" id="ARBA00023163"/>
    </source>
</evidence>
<comment type="similarity">
    <text evidence="1">Belongs to the LysR transcriptional regulatory family.</text>
</comment>
<dbReference type="Gene3D" id="1.10.10.10">
    <property type="entry name" value="Winged helix-like DNA-binding domain superfamily/Winged helix DNA-binding domain"/>
    <property type="match status" value="1"/>
</dbReference>
<dbReference type="CDD" id="cd08432">
    <property type="entry name" value="PBP2_GcdR_TrpI_HvrB_AmpR_like"/>
    <property type="match status" value="1"/>
</dbReference>
<dbReference type="EMBL" id="JAAQTL010000003">
    <property type="protein sequence ID" value="NID17427.1"/>
    <property type="molecule type" value="Genomic_DNA"/>
</dbReference>
<dbReference type="InterPro" id="IPR036388">
    <property type="entry name" value="WH-like_DNA-bd_sf"/>
</dbReference>
<feature type="domain" description="HTH lysR-type" evidence="5">
    <location>
        <begin position="5"/>
        <end position="62"/>
    </location>
</feature>
<dbReference type="RefSeq" id="WP_166701234.1">
    <property type="nucleotide sequence ID" value="NZ_JAAQTL010000003.1"/>
</dbReference>
<evidence type="ECO:0000259" key="5">
    <source>
        <dbReference type="PROSITE" id="PS50931"/>
    </source>
</evidence>
<dbReference type="InterPro" id="IPR036390">
    <property type="entry name" value="WH_DNA-bd_sf"/>
</dbReference>
<evidence type="ECO:0000256" key="3">
    <source>
        <dbReference type="ARBA" id="ARBA00023125"/>
    </source>
</evidence>
<dbReference type="Gene3D" id="3.40.190.10">
    <property type="entry name" value="Periplasmic binding protein-like II"/>
    <property type="match status" value="2"/>
</dbReference>
<proteinExistence type="inferred from homology"/>
<dbReference type="SUPFAM" id="SSF46785">
    <property type="entry name" value="Winged helix' DNA-binding domain"/>
    <property type="match status" value="1"/>
</dbReference>
<evidence type="ECO:0000313" key="6">
    <source>
        <dbReference type="EMBL" id="NID17427.1"/>
    </source>
</evidence>
<dbReference type="GO" id="GO:0003700">
    <property type="term" value="F:DNA-binding transcription factor activity"/>
    <property type="evidence" value="ECO:0007669"/>
    <property type="project" value="InterPro"/>
</dbReference>
<dbReference type="InterPro" id="IPR000847">
    <property type="entry name" value="LysR_HTH_N"/>
</dbReference>
<dbReference type="FunFam" id="1.10.10.10:FF:000038">
    <property type="entry name" value="Glycine cleavage system transcriptional activator"/>
    <property type="match status" value="1"/>
</dbReference>
<name>A0A7X5QY31_9GAMM</name>
<dbReference type="Proteomes" id="UP000518878">
    <property type="component" value="Unassembled WGS sequence"/>
</dbReference>
<keyword evidence="2" id="KW-0805">Transcription regulation</keyword>
<evidence type="ECO:0000256" key="1">
    <source>
        <dbReference type="ARBA" id="ARBA00009437"/>
    </source>
</evidence>
<sequence>MKRSLPLNAVRVFELAAQHSSFTKAAEELSLTPAAVSAQVKLLEAYLGTPLFVRSNNRLKLTAAGQNYFPRIRDAFRALQQATDQVRGQRSASLRVSVPPTFGTKWLVPRLFRFFARHPDIAVEVVTDGGEGGGWDLAVDDRLAEGMEQSILAVSRYTPVCAPGLAGQLRGPDALPTQMLLHERPGRRAAPAIGWDQWFERAGVTPGPVSREMGFGDGTMMLQAAIEGQGVALAQELLVAYDLAAGRLVEPFRLEVPLQHTYYLAVSREAESREETGLFRAWLFAELDATP</sequence>
<reference evidence="6 7" key="1">
    <citation type="journal article" date="2006" name="Int. J. Syst. Evol. Microbiol.">
        <title>Dyella yeojuensis sp. nov., isolated from greenhouse soil in Korea.</title>
        <authorList>
            <person name="Kim B.Y."/>
            <person name="Weon H.Y."/>
            <person name="Lee K.H."/>
            <person name="Seok S.J."/>
            <person name="Kwon S.W."/>
            <person name="Go S.J."/>
            <person name="Stackebrandt E."/>
        </authorList>
    </citation>
    <scope>NUCLEOTIDE SEQUENCE [LARGE SCALE GENOMIC DNA]</scope>
    <source>
        <strain evidence="6 7">DSM 17673</strain>
    </source>
</reference>
<dbReference type="AlphaFoldDB" id="A0A7X5QY31"/>
<dbReference type="PRINTS" id="PR00039">
    <property type="entry name" value="HTHLYSR"/>
</dbReference>
<dbReference type="InterPro" id="IPR005119">
    <property type="entry name" value="LysR_subst-bd"/>
</dbReference>
<dbReference type="GO" id="GO:0006351">
    <property type="term" value="P:DNA-templated transcription"/>
    <property type="evidence" value="ECO:0007669"/>
    <property type="project" value="TreeGrafter"/>
</dbReference>
<evidence type="ECO:0000256" key="2">
    <source>
        <dbReference type="ARBA" id="ARBA00023015"/>
    </source>
</evidence>
<protein>
    <submittedName>
        <fullName evidence="6">LysR family transcriptional regulator</fullName>
    </submittedName>
</protein>
<dbReference type="PROSITE" id="PS50931">
    <property type="entry name" value="HTH_LYSR"/>
    <property type="match status" value="1"/>
</dbReference>
<gene>
    <name evidence="6" type="ORF">HBF32_18285</name>
</gene>
<dbReference type="SUPFAM" id="SSF53850">
    <property type="entry name" value="Periplasmic binding protein-like II"/>
    <property type="match status" value="1"/>
</dbReference>
<dbReference type="Pfam" id="PF03466">
    <property type="entry name" value="LysR_substrate"/>
    <property type="match status" value="1"/>
</dbReference>
<evidence type="ECO:0000313" key="7">
    <source>
        <dbReference type="Proteomes" id="UP000518878"/>
    </source>
</evidence>
<keyword evidence="3" id="KW-0238">DNA-binding</keyword>
<dbReference type="PANTHER" id="PTHR30537">
    <property type="entry name" value="HTH-TYPE TRANSCRIPTIONAL REGULATOR"/>
    <property type="match status" value="1"/>
</dbReference>
<dbReference type="GO" id="GO:0043565">
    <property type="term" value="F:sequence-specific DNA binding"/>
    <property type="evidence" value="ECO:0007669"/>
    <property type="project" value="TreeGrafter"/>
</dbReference>
<dbReference type="InterPro" id="IPR058163">
    <property type="entry name" value="LysR-type_TF_proteobact-type"/>
</dbReference>
<dbReference type="Pfam" id="PF00126">
    <property type="entry name" value="HTH_1"/>
    <property type="match status" value="1"/>
</dbReference>
<organism evidence="6 7">
    <name type="scientific">Luteibacter yeojuensis</name>
    <dbReference type="NCBI Taxonomy" id="345309"/>
    <lineage>
        <taxon>Bacteria</taxon>
        <taxon>Pseudomonadati</taxon>
        <taxon>Pseudomonadota</taxon>
        <taxon>Gammaproteobacteria</taxon>
        <taxon>Lysobacterales</taxon>
        <taxon>Rhodanobacteraceae</taxon>
        <taxon>Luteibacter</taxon>
    </lineage>
</organism>
<accession>A0A7X5QY31</accession>
<keyword evidence="4" id="KW-0804">Transcription</keyword>